<dbReference type="SMART" id="SM00062">
    <property type="entry name" value="PBPb"/>
    <property type="match status" value="1"/>
</dbReference>
<comment type="caution">
    <text evidence="4">The sequence shown here is derived from an EMBL/GenBank/DDBJ whole genome shotgun (WGS) entry which is preliminary data.</text>
</comment>
<dbReference type="Proteomes" id="UP000254589">
    <property type="component" value="Unassembled WGS sequence"/>
</dbReference>
<name>A0AAJ5CZH9_PANPU</name>
<dbReference type="AlphaFoldDB" id="A0AAJ5CZH9"/>
<proteinExistence type="predicted"/>
<dbReference type="EMBL" id="UGSJ01000001">
    <property type="protein sequence ID" value="SUA89614.1"/>
    <property type="molecule type" value="Genomic_DNA"/>
</dbReference>
<dbReference type="Gene3D" id="3.40.190.10">
    <property type="entry name" value="Periplasmic binding protein-like II"/>
    <property type="match status" value="2"/>
</dbReference>
<evidence type="ECO:0000256" key="2">
    <source>
        <dbReference type="SAM" id="SignalP"/>
    </source>
</evidence>
<feature type="chain" id="PRO_5042604255" evidence="2">
    <location>
        <begin position="27"/>
        <end position="279"/>
    </location>
</feature>
<sequence length="279" mass="29221">MPLRKRMRLGGLALLAGAMVATSVFAKDLSGLVPEKYKGATVTVGTAATLPGVESVEPGTGRIVGVEPDLAYAVARKLGIKVEISNVAFDGLLASLQAGRYDVAMAGLADTVQRQQAMDFVDWYVSGLRLIVPKGNPKKVSGPGNLCGLTLGGARASTQLRQMERVAKDCGAKATPLVATDTTPAGLLLLNTGRVDVYAVDAMAAPGYVKAKPELELIAGEFFPLVRGVGFAKDNTGLRDAWQAGLKAVIDSGEYDEILKRWGMSGIAYKQATINGGKL</sequence>
<feature type="domain" description="Solute-binding protein family 3/N-terminal" evidence="3">
    <location>
        <begin position="41"/>
        <end position="266"/>
    </location>
</feature>
<gene>
    <name evidence="4" type="primary">artP</name>
    <name evidence="4" type="ORF">NCTC13159_01081</name>
</gene>
<dbReference type="SUPFAM" id="SSF53850">
    <property type="entry name" value="Periplasmic binding protein-like II"/>
    <property type="match status" value="1"/>
</dbReference>
<accession>A0AAJ5CZH9</accession>
<evidence type="ECO:0000256" key="1">
    <source>
        <dbReference type="ARBA" id="ARBA00022729"/>
    </source>
</evidence>
<dbReference type="Pfam" id="PF00497">
    <property type="entry name" value="SBP_bac_3"/>
    <property type="match status" value="1"/>
</dbReference>
<feature type="signal peptide" evidence="2">
    <location>
        <begin position="1"/>
        <end position="26"/>
    </location>
</feature>
<dbReference type="PANTHER" id="PTHR35936">
    <property type="entry name" value="MEMBRANE-BOUND LYTIC MUREIN TRANSGLYCOSYLASE F"/>
    <property type="match status" value="1"/>
</dbReference>
<keyword evidence="1 2" id="KW-0732">Signal</keyword>
<dbReference type="CDD" id="cd01004">
    <property type="entry name" value="PBP2_MidA_like"/>
    <property type="match status" value="1"/>
</dbReference>
<evidence type="ECO:0000313" key="5">
    <source>
        <dbReference type="Proteomes" id="UP000254589"/>
    </source>
</evidence>
<dbReference type="PANTHER" id="PTHR35936:SF17">
    <property type="entry name" value="ARGININE-BINDING EXTRACELLULAR PROTEIN ARTP"/>
    <property type="match status" value="1"/>
</dbReference>
<evidence type="ECO:0000313" key="4">
    <source>
        <dbReference type="EMBL" id="SUA89614.1"/>
    </source>
</evidence>
<evidence type="ECO:0000259" key="3">
    <source>
        <dbReference type="SMART" id="SM00062"/>
    </source>
</evidence>
<dbReference type="RefSeq" id="WP_084072497.1">
    <property type="nucleotide sequence ID" value="NZ_CP010310.2"/>
</dbReference>
<protein>
    <submittedName>
        <fullName evidence="4">Arginine-binding extracellular protein ArtP</fullName>
    </submittedName>
</protein>
<reference evidence="4 5" key="1">
    <citation type="submission" date="2018-06" db="EMBL/GenBank/DDBJ databases">
        <authorList>
            <consortium name="Pathogen Informatics"/>
            <person name="Doyle S."/>
        </authorList>
    </citation>
    <scope>NUCLEOTIDE SEQUENCE [LARGE SCALE GENOMIC DNA]</scope>
    <source>
        <strain evidence="4 5">NCTC13159</strain>
    </source>
</reference>
<dbReference type="InterPro" id="IPR001638">
    <property type="entry name" value="Solute-binding_3/MltF_N"/>
</dbReference>
<organism evidence="4 5">
    <name type="scientific">Pandoraea pulmonicola</name>
    <dbReference type="NCBI Taxonomy" id="93221"/>
    <lineage>
        <taxon>Bacteria</taxon>
        <taxon>Pseudomonadati</taxon>
        <taxon>Pseudomonadota</taxon>
        <taxon>Betaproteobacteria</taxon>
        <taxon>Burkholderiales</taxon>
        <taxon>Burkholderiaceae</taxon>
        <taxon>Pandoraea</taxon>
    </lineage>
</organism>